<dbReference type="InterPro" id="IPR036291">
    <property type="entry name" value="NAD(P)-bd_dom_sf"/>
</dbReference>
<dbReference type="SUPFAM" id="SSF50129">
    <property type="entry name" value="GroES-like"/>
    <property type="match status" value="1"/>
</dbReference>
<dbReference type="PANTHER" id="PTHR43189:SF1">
    <property type="entry name" value="ZINC-TYPE ALCOHOL DEHYDROGENASE-LIKE PROTEIN C1198.01"/>
    <property type="match status" value="1"/>
</dbReference>
<feature type="region of interest" description="Disordered" evidence="2">
    <location>
        <begin position="63"/>
        <end position="142"/>
    </location>
</feature>
<feature type="region of interest" description="Disordered" evidence="2">
    <location>
        <begin position="222"/>
        <end position="253"/>
    </location>
</feature>
<evidence type="ECO:0000256" key="1">
    <source>
        <dbReference type="ARBA" id="ARBA00023002"/>
    </source>
</evidence>
<dbReference type="Gene3D" id="3.40.50.720">
    <property type="entry name" value="NAD(P)-binding Rossmann-like Domain"/>
    <property type="match status" value="1"/>
</dbReference>
<protein>
    <recommendedName>
        <fullName evidence="3">Enoyl reductase (ER) domain-containing protein</fullName>
    </recommendedName>
</protein>
<feature type="region of interest" description="Disordered" evidence="2">
    <location>
        <begin position="173"/>
        <end position="207"/>
    </location>
</feature>
<dbReference type="Pfam" id="PF13602">
    <property type="entry name" value="ADH_zinc_N_2"/>
    <property type="match status" value="1"/>
</dbReference>
<evidence type="ECO:0000256" key="2">
    <source>
        <dbReference type="SAM" id="MobiDB-lite"/>
    </source>
</evidence>
<evidence type="ECO:0000259" key="3">
    <source>
        <dbReference type="SMART" id="SM00829"/>
    </source>
</evidence>
<dbReference type="GO" id="GO:0016491">
    <property type="term" value="F:oxidoreductase activity"/>
    <property type="evidence" value="ECO:0007669"/>
    <property type="project" value="UniProtKB-KW"/>
</dbReference>
<organism evidence="4">
    <name type="scientific">Corethron hystrix</name>
    <dbReference type="NCBI Taxonomy" id="216773"/>
    <lineage>
        <taxon>Eukaryota</taxon>
        <taxon>Sar</taxon>
        <taxon>Stramenopiles</taxon>
        <taxon>Ochrophyta</taxon>
        <taxon>Bacillariophyta</taxon>
        <taxon>Coscinodiscophyceae</taxon>
        <taxon>Corethrophycidae</taxon>
        <taxon>Corethrales</taxon>
        <taxon>Corethraceae</taxon>
        <taxon>Corethron</taxon>
    </lineage>
</organism>
<feature type="compositionally biased region" description="Polar residues" evidence="2">
    <location>
        <begin position="1"/>
        <end position="11"/>
    </location>
</feature>
<dbReference type="Pfam" id="PF08240">
    <property type="entry name" value="ADH_N"/>
    <property type="match status" value="1"/>
</dbReference>
<feature type="compositionally biased region" description="Basic and acidic residues" evidence="2">
    <location>
        <begin position="102"/>
        <end position="112"/>
    </location>
</feature>
<reference evidence="4" key="1">
    <citation type="submission" date="2021-01" db="EMBL/GenBank/DDBJ databases">
        <authorList>
            <person name="Corre E."/>
            <person name="Pelletier E."/>
            <person name="Niang G."/>
            <person name="Scheremetjew M."/>
            <person name="Finn R."/>
            <person name="Kale V."/>
            <person name="Holt S."/>
            <person name="Cochrane G."/>
            <person name="Meng A."/>
            <person name="Brown T."/>
            <person name="Cohen L."/>
        </authorList>
    </citation>
    <scope>NUCLEOTIDE SEQUENCE</scope>
    <source>
        <strain evidence="4">308</strain>
    </source>
</reference>
<dbReference type="Gene3D" id="3.90.180.10">
    <property type="entry name" value="Medium-chain alcohol dehydrogenases, catalytic domain"/>
    <property type="match status" value="1"/>
</dbReference>
<sequence length="630" mass="69924">MKKFRSSSSLRNGAIDSPAPWLDSFEPGDSSKKGLDYVLVRQKNMYSPLPDMKLQSIIPQGSNINNNFSRQGSFRGNTCPPRSNSLKMRPASPSVPQMSHRQKQELSGRDMMKAPVSAPGNQVKRQRSQQSYQGDSRKDFVSSDHSVMSFQRDQGIKTNSNAFQREYRSFQAHAHKSRINQNSPQIEEDVNLPPPPEFRDPHSSNTSVFDDAFVDRVSLENDTTNVDTKQQPSDTFIPRPAQSTSSPLHSVPSYDPSFSANRTVCTEDGGVSVWSTTTFNDSYQHAKIVYNDFGSPLEVMEYVSYPHRPIPSNPNGVVIKVEASTVSRTDCFIRANKWHEVLQLPNTPGCDCIGRVFRVGVSAEKYGIKVGDRVATYDPNLGSNARYICAPSYELFKIPSDLDAAEGVCLIQTYATAYQCLNRAGERKLKRGDKVLIIGGNGAVGQACVQLAVIGGASEVYATANENHHEMLSELGAIPLSREPCDWLSVVRGSMNIVVDCVCADLFNSSWRALSWDDSKLVCVGLTAIYSKPSFFGTVLSAQWATFKANYFMSQTTFYDLARSMEENPGDYRKDLKRLIKWTLQGKVKPKIAQCITLEDVPDAHDNIERGGLDGMIVCLPWLGARRGTN</sequence>
<dbReference type="AlphaFoldDB" id="A0A7S1B8A6"/>
<name>A0A7S1B8A6_9STRA</name>
<keyword evidence="1" id="KW-0560">Oxidoreductase</keyword>
<evidence type="ECO:0000313" key="4">
    <source>
        <dbReference type="EMBL" id="CAD8877942.1"/>
    </source>
</evidence>
<dbReference type="InterPro" id="IPR011032">
    <property type="entry name" value="GroES-like_sf"/>
</dbReference>
<gene>
    <name evidence="4" type="ORF">CHYS00102_LOCUS5126</name>
</gene>
<feature type="region of interest" description="Disordered" evidence="2">
    <location>
        <begin position="1"/>
        <end position="32"/>
    </location>
</feature>
<dbReference type="EMBL" id="HBFR01007105">
    <property type="protein sequence ID" value="CAD8877942.1"/>
    <property type="molecule type" value="Transcribed_RNA"/>
</dbReference>
<feature type="compositionally biased region" description="Polar residues" evidence="2">
    <location>
        <begin position="222"/>
        <end position="234"/>
    </location>
</feature>
<proteinExistence type="predicted"/>
<dbReference type="SMART" id="SM00829">
    <property type="entry name" value="PKS_ER"/>
    <property type="match status" value="1"/>
</dbReference>
<dbReference type="SUPFAM" id="SSF51735">
    <property type="entry name" value="NAD(P)-binding Rossmann-fold domains"/>
    <property type="match status" value="1"/>
</dbReference>
<feature type="compositionally biased region" description="Polar residues" evidence="2">
    <location>
        <begin position="63"/>
        <end position="86"/>
    </location>
</feature>
<accession>A0A7S1B8A6</accession>
<feature type="domain" description="Enoyl reductase (ER)" evidence="3">
    <location>
        <begin position="295"/>
        <end position="619"/>
    </location>
</feature>
<dbReference type="InterPro" id="IPR020843">
    <property type="entry name" value="ER"/>
</dbReference>
<dbReference type="InterPro" id="IPR013154">
    <property type="entry name" value="ADH-like_N"/>
</dbReference>
<dbReference type="PANTHER" id="PTHR43189">
    <property type="entry name" value="ZINC-TYPE ALCOHOL DEHYDROGENASE-LIKE PROTEIN C1198.01-RELATED"/>
    <property type="match status" value="1"/>
</dbReference>